<dbReference type="Pfam" id="PF13505">
    <property type="entry name" value="OMP_b-brl"/>
    <property type="match status" value="1"/>
</dbReference>
<accession>E7RPW8</accession>
<feature type="compositionally biased region" description="Low complexity" evidence="2">
    <location>
        <begin position="86"/>
        <end position="133"/>
    </location>
</feature>
<gene>
    <name evidence="5" type="ORF">HMPREF0663_11219</name>
</gene>
<dbReference type="InterPro" id="IPR011250">
    <property type="entry name" value="OMP/PagP_B-barrel"/>
</dbReference>
<dbReference type="RefSeq" id="WP_004368495.1">
    <property type="nucleotide sequence ID" value="NZ_GL833118.1"/>
</dbReference>
<dbReference type="Proteomes" id="UP000005580">
    <property type="component" value="Unassembled WGS sequence"/>
</dbReference>
<dbReference type="AlphaFoldDB" id="E7RPW8"/>
<feature type="region of interest" description="Disordered" evidence="2">
    <location>
        <begin position="76"/>
        <end position="190"/>
    </location>
</feature>
<reference evidence="5" key="1">
    <citation type="submission" date="2011-01" db="EMBL/GenBank/DDBJ databases">
        <authorList>
            <person name="Muzny D."/>
            <person name="Qin X."/>
            <person name="Buhay C."/>
            <person name="Dugan-Rocha S."/>
            <person name="Ding Y."/>
            <person name="Chen G."/>
            <person name="Hawes A."/>
            <person name="Holder M."/>
            <person name="Jhangiani S."/>
            <person name="Johnson A."/>
            <person name="Khan Z."/>
            <person name="Li Z."/>
            <person name="Liu W."/>
            <person name="Liu X."/>
            <person name="Perez L."/>
            <person name="Shen H."/>
            <person name="Wang Q."/>
            <person name="Watt J."/>
            <person name="Xi L."/>
            <person name="Xin Y."/>
            <person name="Zhou J."/>
            <person name="Deng J."/>
            <person name="Jiang H."/>
            <person name="Liu Y."/>
            <person name="Qu J."/>
            <person name="Song X.-Z."/>
            <person name="Zhang L."/>
            <person name="Villasana D."/>
            <person name="Johnson A."/>
            <person name="Liu J."/>
            <person name="Liyanage D."/>
            <person name="Lorensuhewa L."/>
            <person name="Robinson T."/>
            <person name="Song A."/>
            <person name="Song B.-B."/>
            <person name="Dinh H."/>
            <person name="Thornton R."/>
            <person name="Coyle M."/>
            <person name="Francisco L."/>
            <person name="Jackson L."/>
            <person name="Javaid M."/>
            <person name="Korchina V."/>
            <person name="Kovar C."/>
            <person name="Mata R."/>
            <person name="Mathew T."/>
            <person name="Ngo R."/>
            <person name="Nguyen L."/>
            <person name="Nguyen N."/>
            <person name="Okwuonu G."/>
            <person name="Ongeri F."/>
            <person name="Pham C."/>
            <person name="Simmons D."/>
            <person name="Wilczek-Boney K."/>
            <person name="Hale W."/>
            <person name="Jakkamsetti A."/>
            <person name="Pham P."/>
            <person name="Ruth R."/>
            <person name="San Lucas F."/>
            <person name="Warren J."/>
            <person name="Zhang J."/>
            <person name="Zhao Z."/>
            <person name="Zhou C."/>
            <person name="Zhu D."/>
            <person name="Lee S."/>
            <person name="Bess C."/>
            <person name="Blankenburg K."/>
            <person name="Forbes L."/>
            <person name="Fu Q."/>
            <person name="Gubbala S."/>
            <person name="Hirani K."/>
            <person name="Jayaseelan J.C."/>
            <person name="Lara F."/>
            <person name="Munidasa M."/>
            <person name="Palculict T."/>
            <person name="Patil S."/>
            <person name="Pu L.-L."/>
            <person name="Saada N."/>
            <person name="Tang L."/>
            <person name="Weissenberger G."/>
            <person name="Zhu Y."/>
            <person name="Hemphill L."/>
            <person name="Shang Y."/>
            <person name="Youmans B."/>
            <person name="Ayvaz T."/>
            <person name="Ross M."/>
            <person name="Santibanez J."/>
            <person name="Aqrawi P."/>
            <person name="Gross S."/>
            <person name="Joshi V."/>
            <person name="Fowler G."/>
            <person name="Nazareth L."/>
            <person name="Reid J."/>
            <person name="Worley K."/>
            <person name="Petrosino J."/>
            <person name="Highlander S."/>
            <person name="Gibbs R."/>
        </authorList>
    </citation>
    <scope>NUCLEOTIDE SEQUENCE [LARGE SCALE GENOMIC DNA]</scope>
    <source>
        <strain evidence="5">ATCC 33269</strain>
    </source>
</reference>
<dbReference type="Gene3D" id="2.40.160.20">
    <property type="match status" value="1"/>
</dbReference>
<dbReference type="SUPFAM" id="SSF56925">
    <property type="entry name" value="OMPA-like"/>
    <property type="match status" value="1"/>
</dbReference>
<dbReference type="HOGENOM" id="CLU_050662_0_0_10"/>
<evidence type="ECO:0000256" key="2">
    <source>
        <dbReference type="SAM" id="MobiDB-lite"/>
    </source>
</evidence>
<feature type="compositionally biased region" description="Polar residues" evidence="2">
    <location>
        <begin position="76"/>
        <end position="85"/>
    </location>
</feature>
<dbReference type="STRING" id="28134.SAMN05444288_1653"/>
<keyword evidence="6" id="KW-1185">Reference proteome</keyword>
<dbReference type="InterPro" id="IPR027385">
    <property type="entry name" value="Beta-barrel_OMP"/>
</dbReference>
<evidence type="ECO:0000256" key="3">
    <source>
        <dbReference type="SAM" id="Phobius"/>
    </source>
</evidence>
<comment type="caution">
    <text evidence="5">The sequence shown here is derived from an EMBL/GenBank/DDBJ whole genome shotgun (WGS) entry which is preliminary data.</text>
</comment>
<dbReference type="eggNOG" id="COG3147">
    <property type="taxonomic scope" value="Bacteria"/>
</dbReference>
<sequence>MKEQWRKEMQQKLAGYRQPAPEVSWAEVEKAVAKSKRSATQIPLVWRRIAAAAMIIFICGSGFILYYRHADKPHTSNTASLNRGQTVSPATPTAAPITPTLASSTGSAGTASPARHAPTGNTTVTSATQTAATEIPHLANNTTQSTDATVQDSPSEKSVTIVPAPHKQETEKKEQQHNRPQRQQYPSYPVPMPEYTPSTTADNRLMASAFVSNVATAQNHSANNVPMLAAADPIGMHGKDMDGKGTYAVMNRENDIHTEVHHRQPVRFGLSLRYNINDRWSIEGGVSYTYLASDISRKSEAYAYKTKQKLSYMGIPVNVNYRLWSNRWFNLYASGGGTVEKMVKGKATTNTIVDDKVSAITDEDISMNRLQFSATGAIGAEFKVDKRFSIFAEPGLSYYFDNKSSVATIYQDKPLNFNLNIGIRLNIK</sequence>
<feature type="transmembrane region" description="Helical" evidence="3">
    <location>
        <begin position="45"/>
        <end position="67"/>
    </location>
</feature>
<evidence type="ECO:0000313" key="6">
    <source>
        <dbReference type="Proteomes" id="UP000005580"/>
    </source>
</evidence>
<keyword evidence="3" id="KW-1133">Transmembrane helix</keyword>
<proteinExistence type="predicted"/>
<name>E7RPW8_9BACT</name>
<keyword evidence="3" id="KW-0472">Membrane</keyword>
<keyword evidence="1" id="KW-0732">Signal</keyword>
<feature type="compositionally biased region" description="Polar residues" evidence="2">
    <location>
        <begin position="139"/>
        <end position="158"/>
    </location>
</feature>
<feature type="compositionally biased region" description="Basic and acidic residues" evidence="2">
    <location>
        <begin position="166"/>
        <end position="177"/>
    </location>
</feature>
<protein>
    <recommendedName>
        <fullName evidence="4">Outer membrane protein beta-barrel domain-containing protein</fullName>
    </recommendedName>
</protein>
<dbReference type="EMBL" id="AEPE02000004">
    <property type="protein sequence ID" value="EFZ37161.1"/>
    <property type="molecule type" value="Genomic_DNA"/>
</dbReference>
<organism evidence="5 6">
    <name type="scientific">Hoylesella oralis ATCC 33269</name>
    <dbReference type="NCBI Taxonomy" id="873533"/>
    <lineage>
        <taxon>Bacteria</taxon>
        <taxon>Pseudomonadati</taxon>
        <taxon>Bacteroidota</taxon>
        <taxon>Bacteroidia</taxon>
        <taxon>Bacteroidales</taxon>
        <taxon>Prevotellaceae</taxon>
        <taxon>Hoylesella</taxon>
    </lineage>
</organism>
<evidence type="ECO:0000259" key="4">
    <source>
        <dbReference type="Pfam" id="PF13505"/>
    </source>
</evidence>
<feature type="domain" description="Outer membrane protein beta-barrel" evidence="4">
    <location>
        <begin position="261"/>
        <end position="420"/>
    </location>
</feature>
<evidence type="ECO:0000313" key="5">
    <source>
        <dbReference type="EMBL" id="EFZ37161.1"/>
    </source>
</evidence>
<evidence type="ECO:0000256" key="1">
    <source>
        <dbReference type="ARBA" id="ARBA00022729"/>
    </source>
</evidence>
<keyword evidence="3" id="KW-0812">Transmembrane</keyword>